<dbReference type="Pfam" id="PF03764">
    <property type="entry name" value="EFG_IV"/>
    <property type="match status" value="1"/>
</dbReference>
<dbReference type="OrthoDB" id="9760518at2"/>
<dbReference type="PRINTS" id="PR00315">
    <property type="entry name" value="ELONGATNFCT"/>
</dbReference>
<organism evidence="10">
    <name type="scientific">Myxococcus xanthus (strain DK1622)</name>
    <dbReference type="NCBI Taxonomy" id="246197"/>
    <lineage>
        <taxon>Bacteria</taxon>
        <taxon>Pseudomonadati</taxon>
        <taxon>Myxococcota</taxon>
        <taxon>Myxococcia</taxon>
        <taxon>Myxococcales</taxon>
        <taxon>Cystobacterineae</taxon>
        <taxon>Myxococcaceae</taxon>
        <taxon>Myxococcus</taxon>
    </lineage>
</organism>
<feature type="binding site" evidence="7">
    <location>
        <begin position="144"/>
        <end position="147"/>
    </location>
    <ligand>
        <name>GTP</name>
        <dbReference type="ChEBI" id="CHEBI:37565"/>
    </ligand>
</feature>
<keyword evidence="3 7" id="KW-0251">Elongation factor</keyword>
<dbReference type="InterPro" id="IPR014721">
    <property type="entry name" value="Ribsml_uS5_D2-typ_fold_subgr"/>
</dbReference>
<dbReference type="Pfam" id="PF00679">
    <property type="entry name" value="EFG_C"/>
    <property type="match status" value="1"/>
</dbReference>
<dbReference type="GO" id="GO:0003746">
    <property type="term" value="F:translation elongation factor activity"/>
    <property type="evidence" value="ECO:0007669"/>
    <property type="project" value="UniProtKB-UniRule"/>
</dbReference>
<dbReference type="SUPFAM" id="SSF50447">
    <property type="entry name" value="Translation proteins"/>
    <property type="match status" value="1"/>
</dbReference>
<dbReference type="SMART" id="SM00889">
    <property type="entry name" value="EFG_IV"/>
    <property type="match status" value="1"/>
</dbReference>
<dbReference type="SUPFAM" id="SSF54211">
    <property type="entry name" value="Ribosomal protein S5 domain 2-like"/>
    <property type="match status" value="1"/>
</dbReference>
<dbReference type="NCBIfam" id="TIGR00231">
    <property type="entry name" value="small_GTP"/>
    <property type="match status" value="1"/>
</dbReference>
<evidence type="ECO:0000256" key="1">
    <source>
        <dbReference type="ARBA" id="ARBA00005870"/>
    </source>
</evidence>
<proteinExistence type="inferred from homology"/>
<dbReference type="FunFam" id="3.30.70.870:FF:000001">
    <property type="entry name" value="Elongation factor G"/>
    <property type="match status" value="1"/>
</dbReference>
<dbReference type="InterPro" id="IPR020568">
    <property type="entry name" value="Ribosomal_Su5_D2-typ_SF"/>
</dbReference>
<evidence type="ECO:0000256" key="2">
    <source>
        <dbReference type="ARBA" id="ARBA00022741"/>
    </source>
</evidence>
<dbReference type="Gene3D" id="3.40.50.300">
    <property type="entry name" value="P-loop containing nucleotide triphosphate hydrolases"/>
    <property type="match status" value="1"/>
</dbReference>
<dbReference type="SUPFAM" id="SSF54980">
    <property type="entry name" value="EF-G C-terminal domain-like"/>
    <property type="match status" value="2"/>
</dbReference>
<dbReference type="NCBIfam" id="NF009381">
    <property type="entry name" value="PRK12740.1-5"/>
    <property type="match status" value="1"/>
</dbReference>
<dbReference type="Gene3D" id="3.30.70.240">
    <property type="match status" value="1"/>
</dbReference>
<dbReference type="GO" id="GO:0032790">
    <property type="term" value="P:ribosome disassembly"/>
    <property type="evidence" value="ECO:0007669"/>
    <property type="project" value="TreeGrafter"/>
</dbReference>
<dbReference type="Pfam" id="PF14492">
    <property type="entry name" value="EFG_III"/>
    <property type="match status" value="1"/>
</dbReference>
<dbReference type="InterPro" id="IPR041095">
    <property type="entry name" value="EFG_II"/>
</dbReference>
<evidence type="ECO:0000256" key="7">
    <source>
        <dbReference type="HAMAP-Rule" id="MF_00054"/>
    </source>
</evidence>
<dbReference type="InterPro" id="IPR005517">
    <property type="entry name" value="Transl_elong_EFG/EF2_IV"/>
</dbReference>
<evidence type="ECO:0000259" key="9">
    <source>
        <dbReference type="PROSITE" id="PS51722"/>
    </source>
</evidence>
<name>A0A1P8VQ85_MYXXD</name>
<evidence type="ECO:0000313" key="10">
    <source>
        <dbReference type="EMBL" id="APZ78772.1"/>
    </source>
</evidence>
<evidence type="ECO:0000256" key="4">
    <source>
        <dbReference type="ARBA" id="ARBA00022917"/>
    </source>
</evidence>
<dbReference type="GO" id="GO:0005737">
    <property type="term" value="C:cytoplasm"/>
    <property type="evidence" value="ECO:0007669"/>
    <property type="project" value="UniProtKB-SubCell"/>
</dbReference>
<keyword evidence="4 7" id="KW-0648">Protein biosynthesis</keyword>
<dbReference type="SMR" id="A0A1P8VQ85"/>
<dbReference type="Gene3D" id="3.30.70.870">
    <property type="entry name" value="Elongation Factor G (Translational Gtpase), domain 3"/>
    <property type="match status" value="1"/>
</dbReference>
<dbReference type="InterPro" id="IPR004540">
    <property type="entry name" value="Transl_elong_EFG/EF2"/>
</dbReference>
<dbReference type="InterPro" id="IPR005225">
    <property type="entry name" value="Small_GTP-bd"/>
</dbReference>
<dbReference type="CDD" id="cd01886">
    <property type="entry name" value="EF-G"/>
    <property type="match status" value="1"/>
</dbReference>
<dbReference type="InterPro" id="IPR004161">
    <property type="entry name" value="EFTu-like_2"/>
</dbReference>
<dbReference type="RefSeq" id="WP_011554089.1">
    <property type="nucleotide sequence ID" value="NC_008095.1"/>
</dbReference>
<dbReference type="PANTHER" id="PTHR43261">
    <property type="entry name" value="TRANSLATION ELONGATION FACTOR G-RELATED"/>
    <property type="match status" value="1"/>
</dbReference>
<comment type="similarity">
    <text evidence="1 7">Belongs to the TRAFAC class translation factor GTPase superfamily. Classic translation factor GTPase family. EF-G/EF-2 subfamily.</text>
</comment>
<dbReference type="CDD" id="cd03713">
    <property type="entry name" value="EFG_mtEFG_C"/>
    <property type="match status" value="1"/>
</dbReference>
<dbReference type="Gene3D" id="3.30.230.10">
    <property type="match status" value="1"/>
</dbReference>
<feature type="binding site" evidence="7">
    <location>
        <begin position="17"/>
        <end position="24"/>
    </location>
    <ligand>
        <name>GTP</name>
        <dbReference type="ChEBI" id="CHEBI:37565"/>
    </ligand>
</feature>
<dbReference type="Pfam" id="PF00009">
    <property type="entry name" value="GTP_EFTU"/>
    <property type="match status" value="1"/>
</dbReference>
<dbReference type="PROSITE" id="PS00301">
    <property type="entry name" value="G_TR_1"/>
    <property type="match status" value="1"/>
</dbReference>
<dbReference type="InterPro" id="IPR035647">
    <property type="entry name" value="EFG_III/V"/>
</dbReference>
<dbReference type="InterPro" id="IPR000640">
    <property type="entry name" value="EFG_V-like"/>
</dbReference>
<dbReference type="SMART" id="SM00838">
    <property type="entry name" value="EFG_C"/>
    <property type="match status" value="1"/>
</dbReference>
<keyword evidence="7" id="KW-0963">Cytoplasm</keyword>
<accession>A0A1P8VQ85</accession>
<dbReference type="Gene3D" id="2.40.30.10">
    <property type="entry name" value="Translation factors"/>
    <property type="match status" value="1"/>
</dbReference>
<evidence type="ECO:0000256" key="8">
    <source>
        <dbReference type="NCBIfam" id="TIGR00484"/>
    </source>
</evidence>
<dbReference type="HAMAP" id="MF_00054_B">
    <property type="entry name" value="EF_G_EF_2_B"/>
    <property type="match status" value="1"/>
</dbReference>
<dbReference type="Pfam" id="PF03144">
    <property type="entry name" value="GTP_EFTU_D2"/>
    <property type="match status" value="1"/>
</dbReference>
<keyword evidence="5 7" id="KW-0342">GTP-binding</keyword>
<dbReference type="SUPFAM" id="SSF52540">
    <property type="entry name" value="P-loop containing nucleoside triphosphate hydrolases"/>
    <property type="match status" value="1"/>
</dbReference>
<feature type="domain" description="Tr-type G" evidence="9">
    <location>
        <begin position="8"/>
        <end position="293"/>
    </location>
</feature>
<reference evidence="10" key="1">
    <citation type="journal article" date="2017" name="ACS Chem. Biol.">
        <title>Genomics-Guided Exploitation of Lipopeptide Diversity in Myxobacteria.</title>
        <authorList>
            <person name="Burgard C."/>
            <person name="Zaburannyi N."/>
            <person name="Nadmid S."/>
            <person name="Maier J."/>
            <person name="Jenke-Kodama H."/>
            <person name="Luxenburger E."/>
            <person name="Bernauer H.S."/>
            <person name="Wenzel S.C."/>
        </authorList>
    </citation>
    <scope>NUCLEOTIDE SEQUENCE</scope>
    <source>
        <strain evidence="10">DK 1622</strain>
    </source>
</reference>
<dbReference type="FunFam" id="3.30.70.240:FF:000001">
    <property type="entry name" value="Elongation factor G"/>
    <property type="match status" value="1"/>
</dbReference>
<dbReference type="CDD" id="cd16262">
    <property type="entry name" value="EFG_III"/>
    <property type="match status" value="1"/>
</dbReference>
<dbReference type="GO" id="GO:0003924">
    <property type="term" value="F:GTPase activity"/>
    <property type="evidence" value="ECO:0007669"/>
    <property type="project" value="InterPro"/>
</dbReference>
<dbReference type="InterPro" id="IPR027417">
    <property type="entry name" value="P-loop_NTPase"/>
</dbReference>
<dbReference type="InterPro" id="IPR035649">
    <property type="entry name" value="EFG_V"/>
</dbReference>
<evidence type="ECO:0000256" key="3">
    <source>
        <dbReference type="ARBA" id="ARBA00022768"/>
    </source>
</evidence>
<dbReference type="CDD" id="cd04088">
    <property type="entry name" value="EFG_mtEFG_II"/>
    <property type="match status" value="1"/>
</dbReference>
<dbReference type="InterPro" id="IPR009022">
    <property type="entry name" value="EFG_III"/>
</dbReference>
<comment type="subcellular location">
    <subcellularLocation>
        <location evidence="7">Cytoplasm</location>
    </subcellularLocation>
</comment>
<dbReference type="InterPro" id="IPR000795">
    <property type="entry name" value="T_Tr_GTP-bd_dom"/>
</dbReference>
<dbReference type="EMBL" id="KX622595">
    <property type="protein sequence ID" value="APZ78772.1"/>
    <property type="molecule type" value="Genomic_DNA"/>
</dbReference>
<keyword evidence="2 7" id="KW-0547">Nucleotide-binding</keyword>
<sequence length="702" mass="75746">MSRHTRIERYRNIGIMAHIDAGKTTLTERVLFFTGRIHSVGEVHDGATEMDWLPQEKQRGITITSAATTAFWQPRQGMGAGVPHRINVLDTPGHVDFTIEVERSLRVLDGAVAVFDASQGVEPQSEAVWRQADRYNVPRIAFINKMDKVGADFAMSVASIQARLGARPVAVQWPLGAGSEFRGLVDLVRMRAVMFDGEDGSFVDGQAVPEAVRAEVEAQRLRLIEACADEDATVLEKFVDGRLEDITAEDLERALRSGALARTLVPVLCGSAFKKKGVQMLLDAIVNYLPAPSDMPAVEGFVPGKEERVSRPVSDSGPPCALAFKLMSDKAVGGIVFLRVYSGTLRAGTVLLNPATGRRERVGRLMFMHANRREEVAEVHAGDICAALGLKGVRTGDTLCDPAEPVVLESLGVMEPVVQLAVEARSPAELTKLEDGLHRLAAEDPSLRVGVDPESGQVLLSGMGELHLEVVVDRLRTEHGVEARVGQPKVAWRDTLRRQVRQEYRHVRQSGGPGQYAYVVLDVGPAPRGAGLVFTDDTRGGTIPKELVPAIEKGVAGAMARGVRDGVPLVDVEVRLLDGDTHVRDSTPQAFAVAGSLALQAAAHRAGVQQLEPVMEVEVTTPEEYLGEVLGDLAARRGRVLGMEARGVVRLVSARVPMASLFGYVTGLRGRTQGRAQASMRLGAYEPVPEALQASYAAEARA</sequence>
<protein>
    <recommendedName>
        <fullName evidence="7 8">Elongation factor G</fullName>
        <shortName evidence="7">EF-G</shortName>
    </recommendedName>
</protein>
<dbReference type="PROSITE" id="PS51722">
    <property type="entry name" value="G_TR_2"/>
    <property type="match status" value="1"/>
</dbReference>
<feature type="binding site" evidence="7">
    <location>
        <begin position="90"/>
        <end position="94"/>
    </location>
    <ligand>
        <name>GTP</name>
        <dbReference type="ChEBI" id="CHEBI:37565"/>
    </ligand>
</feature>
<dbReference type="FunFam" id="3.40.50.300:FF:000029">
    <property type="entry name" value="Elongation factor G"/>
    <property type="match status" value="1"/>
</dbReference>
<dbReference type="KEGG" id="mxa:MXAN_4082"/>
<dbReference type="InterPro" id="IPR009000">
    <property type="entry name" value="Transl_B-barrel_sf"/>
</dbReference>
<evidence type="ECO:0000256" key="5">
    <source>
        <dbReference type="ARBA" id="ARBA00023134"/>
    </source>
</evidence>
<dbReference type="NCBIfam" id="TIGR00484">
    <property type="entry name" value="EF-G"/>
    <property type="match status" value="1"/>
</dbReference>
<dbReference type="FunFam" id="2.40.30.10:FF:000006">
    <property type="entry name" value="Elongation factor G"/>
    <property type="match status" value="1"/>
</dbReference>
<gene>
    <name evidence="7" type="primary">fusA</name>
</gene>
<evidence type="ECO:0000256" key="6">
    <source>
        <dbReference type="ARBA" id="ARBA00024731"/>
    </source>
</evidence>
<dbReference type="AlphaFoldDB" id="A0A1P8VQ85"/>
<dbReference type="PANTHER" id="PTHR43261:SF1">
    <property type="entry name" value="RIBOSOME-RELEASING FACTOR 2, MITOCHONDRIAL"/>
    <property type="match status" value="1"/>
</dbReference>
<dbReference type="GeneID" id="41361412"/>
<dbReference type="GO" id="GO:0005525">
    <property type="term" value="F:GTP binding"/>
    <property type="evidence" value="ECO:0007669"/>
    <property type="project" value="UniProtKB-UniRule"/>
</dbReference>
<dbReference type="InterPro" id="IPR031157">
    <property type="entry name" value="G_TR_CS"/>
</dbReference>
<comment type="function">
    <text evidence="6 7">Catalyzes the GTP-dependent ribosomal translocation step during translation elongation. During this step, the ribosome changes from the pre-translocational (PRE) to the post-translocational (POST) state as the newly formed A-site-bound peptidyl-tRNA and P-site-bound deacylated tRNA move to the P and E sites, respectively. Catalyzes the coordinated movement of the two tRNA molecules, the mRNA and conformational changes in the ribosome.</text>
</comment>